<dbReference type="InterPro" id="IPR020846">
    <property type="entry name" value="MFS_dom"/>
</dbReference>
<dbReference type="InParanoid" id="A0A5N4A9S6"/>
<dbReference type="GO" id="GO:0022857">
    <property type="term" value="F:transmembrane transporter activity"/>
    <property type="evidence" value="ECO:0007669"/>
    <property type="project" value="InterPro"/>
</dbReference>
<keyword evidence="6 8" id="KW-1133">Transmembrane helix</keyword>
<evidence type="ECO:0000256" key="2">
    <source>
        <dbReference type="ARBA" id="ARBA00022448"/>
    </source>
</evidence>
<evidence type="ECO:0000259" key="9">
    <source>
        <dbReference type="PROSITE" id="PS50850"/>
    </source>
</evidence>
<feature type="transmembrane region" description="Helical" evidence="8">
    <location>
        <begin position="383"/>
        <end position="407"/>
    </location>
</feature>
<feature type="transmembrane region" description="Helical" evidence="8">
    <location>
        <begin position="76"/>
        <end position="97"/>
    </location>
</feature>
<dbReference type="PROSITE" id="PS50850">
    <property type="entry name" value="MFS"/>
    <property type="match status" value="1"/>
</dbReference>
<feature type="transmembrane region" description="Helical" evidence="8">
    <location>
        <begin position="135"/>
        <end position="154"/>
    </location>
</feature>
<dbReference type="InterPro" id="IPR005829">
    <property type="entry name" value="Sugar_transporter_CS"/>
</dbReference>
<comment type="caution">
    <text evidence="10">The sequence shown here is derived from an EMBL/GenBank/DDBJ whole genome shotgun (WGS) entry which is preliminary data.</text>
</comment>
<dbReference type="PANTHER" id="PTHR48021">
    <property type="match status" value="1"/>
</dbReference>
<evidence type="ECO:0000313" key="11">
    <source>
        <dbReference type="Proteomes" id="UP000327044"/>
    </source>
</evidence>
<evidence type="ECO:0000256" key="5">
    <source>
        <dbReference type="ARBA" id="ARBA00022692"/>
    </source>
</evidence>
<dbReference type="InterPro" id="IPR036259">
    <property type="entry name" value="MFS_trans_sf"/>
</dbReference>
<organism evidence="10 11">
    <name type="scientific">Photinus pyralis</name>
    <name type="common">Common eastern firefly</name>
    <name type="synonym">Lampyris pyralis</name>
    <dbReference type="NCBI Taxonomy" id="7054"/>
    <lineage>
        <taxon>Eukaryota</taxon>
        <taxon>Metazoa</taxon>
        <taxon>Ecdysozoa</taxon>
        <taxon>Arthropoda</taxon>
        <taxon>Hexapoda</taxon>
        <taxon>Insecta</taxon>
        <taxon>Pterygota</taxon>
        <taxon>Neoptera</taxon>
        <taxon>Endopterygota</taxon>
        <taxon>Coleoptera</taxon>
        <taxon>Polyphaga</taxon>
        <taxon>Elateriformia</taxon>
        <taxon>Elateroidea</taxon>
        <taxon>Lampyridae</taxon>
        <taxon>Lampyrinae</taxon>
        <taxon>Photinus</taxon>
    </lineage>
</organism>
<dbReference type="FunFam" id="1.20.1250.20:FF:000218">
    <property type="entry name" value="facilitated trehalose transporter Tret1"/>
    <property type="match status" value="1"/>
</dbReference>
<keyword evidence="7 8" id="KW-0472">Membrane</keyword>
<dbReference type="EMBL" id="VVIM01000009">
    <property type="protein sequence ID" value="KAB0794008.1"/>
    <property type="molecule type" value="Genomic_DNA"/>
</dbReference>
<keyword evidence="5 8" id="KW-0812">Transmembrane</keyword>
<dbReference type="PROSITE" id="PS00216">
    <property type="entry name" value="SUGAR_TRANSPORT_1"/>
    <property type="match status" value="1"/>
</dbReference>
<proteinExistence type="predicted"/>
<evidence type="ECO:0000256" key="1">
    <source>
        <dbReference type="ARBA" id="ARBA00004651"/>
    </source>
</evidence>
<keyword evidence="11" id="KW-1185">Reference proteome</keyword>
<protein>
    <recommendedName>
        <fullName evidence="9">Major facilitator superfamily (MFS) profile domain-containing protein</fullName>
    </recommendedName>
</protein>
<gene>
    <name evidence="10" type="ORF">PPYR_13628</name>
</gene>
<reference evidence="10 11" key="1">
    <citation type="journal article" date="2018" name="Elife">
        <title>Firefly genomes illuminate parallel origins of bioluminescence in beetles.</title>
        <authorList>
            <person name="Fallon T.R."/>
            <person name="Lower S.E."/>
            <person name="Chang C.H."/>
            <person name="Bessho-Uehara M."/>
            <person name="Martin G.J."/>
            <person name="Bewick A.J."/>
            <person name="Behringer M."/>
            <person name="Debat H.J."/>
            <person name="Wong I."/>
            <person name="Day J.C."/>
            <person name="Suvorov A."/>
            <person name="Silva C.J."/>
            <person name="Stanger-Hall K.F."/>
            <person name="Hall D.W."/>
            <person name="Schmitz R.J."/>
            <person name="Nelson D.R."/>
            <person name="Lewis S.M."/>
            <person name="Shigenobu S."/>
            <person name="Bybee S.M."/>
            <person name="Larracuente A.M."/>
            <person name="Oba Y."/>
            <person name="Weng J.K."/>
        </authorList>
    </citation>
    <scope>NUCLEOTIDE SEQUENCE [LARGE SCALE GENOMIC DNA]</scope>
    <source>
        <strain evidence="10">1611_PpyrPB1</strain>
        <tissue evidence="10">Whole body</tissue>
    </source>
</reference>
<feature type="transmembrane region" description="Helical" evidence="8">
    <location>
        <begin position="51"/>
        <end position="70"/>
    </location>
</feature>
<feature type="transmembrane region" description="Helical" evidence="8">
    <location>
        <begin position="109"/>
        <end position="129"/>
    </location>
</feature>
<evidence type="ECO:0000256" key="7">
    <source>
        <dbReference type="ARBA" id="ARBA00023136"/>
    </source>
</evidence>
<dbReference type="Proteomes" id="UP000327044">
    <property type="component" value="Unassembled WGS sequence"/>
</dbReference>
<dbReference type="InterPro" id="IPR050549">
    <property type="entry name" value="MFS_Trehalose_Transporter"/>
</dbReference>
<keyword evidence="2" id="KW-0813">Transport</keyword>
<name>A0A5N4A9S6_PHOPY</name>
<keyword evidence="4" id="KW-0762">Sugar transport</keyword>
<dbReference type="AlphaFoldDB" id="A0A5N4A9S6"/>
<feature type="transmembrane region" description="Helical" evidence="8">
    <location>
        <begin position="285"/>
        <end position="307"/>
    </location>
</feature>
<dbReference type="GO" id="GO:0005886">
    <property type="term" value="C:plasma membrane"/>
    <property type="evidence" value="ECO:0007669"/>
    <property type="project" value="UniProtKB-SubCell"/>
</dbReference>
<evidence type="ECO:0000256" key="6">
    <source>
        <dbReference type="ARBA" id="ARBA00022989"/>
    </source>
</evidence>
<comment type="subcellular location">
    <subcellularLocation>
        <location evidence="1">Cell membrane</location>
        <topology evidence="1">Multi-pass membrane protein</topology>
    </subcellularLocation>
</comment>
<feature type="transmembrane region" description="Helical" evidence="8">
    <location>
        <begin position="319"/>
        <end position="344"/>
    </location>
</feature>
<sequence length="424" mass="46274">MHLSWSSPVIPQLTFFSSAEISWIVSFVSLGSIPGSILGGLLLNKIGRKKTILLTTVFLFLPWVAIALSTDAVVFMIARFLGGIGMAFASITVPVYIGEIADKDIRGRLALVYTLLATSGTVLTLSVGPYISYKWLSVLGAAVPLVCALALLPFPESPYYLLQVDKRVAARESLTRLAAKTENCEAIENRFLQIEKIIADQNRGRKSIKDIIWNKDFRKSLLIVLGLKTIQQLSGLYGIKAYMETIMQLSQTDISPQLSSVIFGSSQIPSVLISALLIDKLGRKPLMIVSTIGCAIGLICEGVYFYLDYLGNIDLSSVNWLPTFGLTLFHIMVSFGVSSLPYVLYGEMFITSAKGVAGTILHMYSGCLTFVVMKSFGPAVEALGIYVVFWMFAGVCLLGTLFGIFVLPETKGKALSEIQDLINK</sequence>
<feature type="transmembrane region" description="Helical" evidence="8">
    <location>
        <begin position="21"/>
        <end position="44"/>
    </location>
</feature>
<evidence type="ECO:0000256" key="8">
    <source>
        <dbReference type="SAM" id="Phobius"/>
    </source>
</evidence>
<feature type="transmembrane region" description="Helical" evidence="8">
    <location>
        <begin position="356"/>
        <end position="377"/>
    </location>
</feature>
<dbReference type="PANTHER" id="PTHR48021:SF46">
    <property type="entry name" value="MAJOR FACILITATOR SUPERFAMILY (MFS) PROFILE DOMAIN-CONTAINING PROTEIN"/>
    <property type="match status" value="1"/>
</dbReference>
<feature type="domain" description="Major facilitator superfamily (MFS) profile" evidence="9">
    <location>
        <begin position="1"/>
        <end position="411"/>
    </location>
</feature>
<keyword evidence="3" id="KW-1003">Cell membrane</keyword>
<dbReference type="Gene3D" id="1.20.1250.20">
    <property type="entry name" value="MFS general substrate transporter like domains"/>
    <property type="match status" value="1"/>
</dbReference>
<dbReference type="SUPFAM" id="SSF103473">
    <property type="entry name" value="MFS general substrate transporter"/>
    <property type="match status" value="1"/>
</dbReference>
<evidence type="ECO:0000256" key="4">
    <source>
        <dbReference type="ARBA" id="ARBA00022597"/>
    </source>
</evidence>
<evidence type="ECO:0000256" key="3">
    <source>
        <dbReference type="ARBA" id="ARBA00022475"/>
    </source>
</evidence>
<evidence type="ECO:0000313" key="10">
    <source>
        <dbReference type="EMBL" id="KAB0794008.1"/>
    </source>
</evidence>
<dbReference type="InterPro" id="IPR005828">
    <property type="entry name" value="MFS_sugar_transport-like"/>
</dbReference>
<dbReference type="Pfam" id="PF00083">
    <property type="entry name" value="Sugar_tr"/>
    <property type="match status" value="1"/>
</dbReference>
<accession>A0A5N4A9S6</accession>